<feature type="signal peptide" evidence="1">
    <location>
        <begin position="1"/>
        <end position="19"/>
    </location>
</feature>
<dbReference type="Proteomes" id="UP000614424">
    <property type="component" value="Unassembled WGS sequence"/>
</dbReference>
<evidence type="ECO:0008006" key="4">
    <source>
        <dbReference type="Google" id="ProtNLM"/>
    </source>
</evidence>
<evidence type="ECO:0000313" key="3">
    <source>
        <dbReference type="Proteomes" id="UP000614424"/>
    </source>
</evidence>
<dbReference type="AlphaFoldDB" id="A0A8J6THG4"/>
<keyword evidence="1" id="KW-0732">Signal</keyword>
<sequence length="336" mass="38811">MKNLAIIFFLALLVPVCPLNVFSHSAHKSGHDKKSVNKIPDASNYIHSAGHLPGITWVDDIHPIFVRNECGHCHTQGNEATVENLQEFALGIIDKNNPDNPYFSYHELVYSEGNEILQTGERFRDGQCCWPKDYPLDQQRRIWIGYPERSALLRKLDHDYYDWNSPPNNLHGGLKLLWGVPMPMWHPNEKNEGKESAFSENYKIVPFWKRIGNTKKFTLPPLIPSFDRMLIRYWIQNAIQLQSESGFEVLLKDKNSSALTNFTFYLVGNYTSPFRQEIADIIPLQTNNKGVAKITFPQENIVSYEWFIFKEKPGPKVKHHKILIEPGSVVNKTIFF</sequence>
<name>A0A8J6THG4_9BACT</name>
<reference evidence="2 3" key="1">
    <citation type="submission" date="2020-08" db="EMBL/GenBank/DDBJ databases">
        <title>Bridging the membrane lipid divide: bacteria of the FCB group superphylum have the potential to synthesize archaeal ether lipids.</title>
        <authorList>
            <person name="Villanueva L."/>
            <person name="Von Meijenfeldt F.A.B."/>
            <person name="Westbye A.B."/>
            <person name="Yadav S."/>
            <person name="Hopmans E.C."/>
            <person name="Dutilh B.E."/>
            <person name="Sinninghe Damste J.S."/>
        </authorList>
    </citation>
    <scope>NUCLEOTIDE SEQUENCE [LARGE SCALE GENOMIC DNA]</scope>
    <source>
        <strain evidence="2">NIOZ-UU47</strain>
    </source>
</reference>
<organism evidence="2 3">
    <name type="scientific">Candidatus Desulfobia pelagia</name>
    <dbReference type="NCBI Taxonomy" id="2841692"/>
    <lineage>
        <taxon>Bacteria</taxon>
        <taxon>Pseudomonadati</taxon>
        <taxon>Thermodesulfobacteriota</taxon>
        <taxon>Desulfobulbia</taxon>
        <taxon>Desulfobulbales</taxon>
        <taxon>Desulfobulbaceae</taxon>
        <taxon>Candidatus Desulfobia</taxon>
    </lineage>
</organism>
<comment type="caution">
    <text evidence="2">The sequence shown here is derived from an EMBL/GenBank/DDBJ whole genome shotgun (WGS) entry which is preliminary data.</text>
</comment>
<dbReference type="EMBL" id="JACNJZ010000221">
    <property type="protein sequence ID" value="MBC8319070.1"/>
    <property type="molecule type" value="Genomic_DNA"/>
</dbReference>
<feature type="chain" id="PRO_5035201248" description="Cytochrome c domain-containing protein" evidence="1">
    <location>
        <begin position="20"/>
        <end position="336"/>
    </location>
</feature>
<evidence type="ECO:0000313" key="2">
    <source>
        <dbReference type="EMBL" id="MBC8319070.1"/>
    </source>
</evidence>
<proteinExistence type="predicted"/>
<gene>
    <name evidence="2" type="ORF">H8E41_14340</name>
</gene>
<protein>
    <recommendedName>
        <fullName evidence="4">Cytochrome c domain-containing protein</fullName>
    </recommendedName>
</protein>
<evidence type="ECO:0000256" key="1">
    <source>
        <dbReference type="SAM" id="SignalP"/>
    </source>
</evidence>
<accession>A0A8J6THG4</accession>